<dbReference type="InterPro" id="IPR019285">
    <property type="entry name" value="DUF2336"/>
</dbReference>
<proteinExistence type="predicted"/>
<evidence type="ECO:0000256" key="1">
    <source>
        <dbReference type="SAM" id="MobiDB-lite"/>
    </source>
</evidence>
<dbReference type="EMBL" id="CP060782">
    <property type="protein sequence ID" value="QNP46553.1"/>
    <property type="molecule type" value="Genomic_DNA"/>
</dbReference>
<keyword evidence="3" id="KW-1185">Reference proteome</keyword>
<evidence type="ECO:0000313" key="3">
    <source>
        <dbReference type="Proteomes" id="UP000516105"/>
    </source>
</evidence>
<evidence type="ECO:0000313" key="2">
    <source>
        <dbReference type="EMBL" id="QNP46553.1"/>
    </source>
</evidence>
<name>A0ABX6TCS2_9SPHN</name>
<gene>
    <name evidence="2" type="ORF">H9L14_05310</name>
</gene>
<accession>A0ABX6TCS2</accession>
<organism evidence="2 3">
    <name type="scientific">Sphingomonas sediminicola</name>
    <dbReference type="NCBI Taxonomy" id="386874"/>
    <lineage>
        <taxon>Bacteria</taxon>
        <taxon>Pseudomonadati</taxon>
        <taxon>Pseudomonadota</taxon>
        <taxon>Alphaproteobacteria</taxon>
        <taxon>Sphingomonadales</taxon>
        <taxon>Sphingomonadaceae</taxon>
        <taxon>Sphingomonas</taxon>
    </lineage>
</organism>
<sequence length="351" mass="37633">MAADEWPVEAPSEDDGGYPARPAGRRRLPTVRKDFFLDPRDRLTEQERALMTAMLAELLGTIADEIRAALPANLVPANDEDSQQLLRELSSAGLLDHADLIALLLRRADEERIANAIRARSNPRGGFLQALIADEDETISAAAMALILSRGRRRDRLGQPRIEFEDLPVSLARTLAYSVAAALRQHVPGLAAKDGHLPFGKAAAVLVQSRAEAKAIDRLTSSLVKILNQAGLLDERLLEAAADEGDVAFLANALGERAGIGGSGAWDYLADGDDGRLVLLLRLSGVSREFAARLLALLGDLVGIADLGTEIGRFDALDEAQARSVNEWLILDQGYRAALRTLEGGGGDGTL</sequence>
<dbReference type="Proteomes" id="UP000516105">
    <property type="component" value="Chromosome"/>
</dbReference>
<dbReference type="RefSeq" id="WP_187709506.1">
    <property type="nucleotide sequence ID" value="NZ_CP060782.1"/>
</dbReference>
<reference evidence="2 3" key="1">
    <citation type="submission" date="2020-08" db="EMBL/GenBank/DDBJ databases">
        <title>Genome sequence of Sphingomonas sediminicola KACC 15039T.</title>
        <authorList>
            <person name="Hyun D.-W."/>
            <person name="Bae J.-W."/>
        </authorList>
    </citation>
    <scope>NUCLEOTIDE SEQUENCE [LARGE SCALE GENOMIC DNA]</scope>
    <source>
        <strain evidence="2 3">KACC 15039</strain>
    </source>
</reference>
<dbReference type="Pfam" id="PF10098">
    <property type="entry name" value="DUF2336"/>
    <property type="match status" value="1"/>
</dbReference>
<protein>
    <submittedName>
        <fullName evidence="2">DUF2336 domain-containing protein</fullName>
    </submittedName>
</protein>
<feature type="region of interest" description="Disordered" evidence="1">
    <location>
        <begin position="1"/>
        <end position="25"/>
    </location>
</feature>